<dbReference type="InterPro" id="IPR043128">
    <property type="entry name" value="Rev_trsase/Diguanyl_cyclase"/>
</dbReference>
<gene>
    <name evidence="1" type="ORF">AVEN_215800_1</name>
</gene>
<dbReference type="Proteomes" id="UP000499080">
    <property type="component" value="Unassembled WGS sequence"/>
</dbReference>
<protein>
    <submittedName>
        <fullName evidence="1">Uncharacterized protein</fullName>
    </submittedName>
</protein>
<dbReference type="SUPFAM" id="SSF56672">
    <property type="entry name" value="DNA/RNA polymerases"/>
    <property type="match status" value="1"/>
</dbReference>
<comment type="caution">
    <text evidence="1">The sequence shown here is derived from an EMBL/GenBank/DDBJ whole genome shotgun (WGS) entry which is preliminary data.</text>
</comment>
<dbReference type="Gene3D" id="3.30.70.270">
    <property type="match status" value="1"/>
</dbReference>
<name>A0A4Y2L686_ARAVE</name>
<dbReference type="InterPro" id="IPR043502">
    <property type="entry name" value="DNA/RNA_pol_sf"/>
</dbReference>
<dbReference type="EMBL" id="BGPR01198019">
    <property type="protein sequence ID" value="GBN10148.1"/>
    <property type="molecule type" value="Genomic_DNA"/>
</dbReference>
<accession>A0A4Y2L686</accession>
<keyword evidence="2" id="KW-1185">Reference proteome</keyword>
<evidence type="ECO:0000313" key="2">
    <source>
        <dbReference type="Proteomes" id="UP000499080"/>
    </source>
</evidence>
<sequence>MLWFQRLPLTTQQILSDSTDKLVSLAFTADKIAEVSGVRTCVNSVEVELALLNKLEAQISDLTTVVQQFLLIANVFGFGTGLPNYFNEKGLVLNIEKCIFGADKLPFLGCEVPRDGISPSKEKVEALVNYPQPQDVAP</sequence>
<reference evidence="1 2" key="1">
    <citation type="journal article" date="2019" name="Sci. Rep.">
        <title>Orb-weaving spider Araneus ventricosus genome elucidates the spidroin gene catalogue.</title>
        <authorList>
            <person name="Kono N."/>
            <person name="Nakamura H."/>
            <person name="Ohtoshi R."/>
            <person name="Moran D.A.P."/>
            <person name="Shinohara A."/>
            <person name="Yoshida Y."/>
            <person name="Fujiwara M."/>
            <person name="Mori M."/>
            <person name="Tomita M."/>
            <person name="Arakawa K."/>
        </authorList>
    </citation>
    <scope>NUCLEOTIDE SEQUENCE [LARGE SCALE GENOMIC DNA]</scope>
</reference>
<dbReference type="AlphaFoldDB" id="A0A4Y2L686"/>
<dbReference type="GO" id="GO:0071897">
    <property type="term" value="P:DNA biosynthetic process"/>
    <property type="evidence" value="ECO:0007669"/>
    <property type="project" value="UniProtKB-ARBA"/>
</dbReference>
<evidence type="ECO:0000313" key="1">
    <source>
        <dbReference type="EMBL" id="GBN10148.1"/>
    </source>
</evidence>
<organism evidence="1 2">
    <name type="scientific">Araneus ventricosus</name>
    <name type="common">Orbweaver spider</name>
    <name type="synonym">Epeira ventricosa</name>
    <dbReference type="NCBI Taxonomy" id="182803"/>
    <lineage>
        <taxon>Eukaryota</taxon>
        <taxon>Metazoa</taxon>
        <taxon>Ecdysozoa</taxon>
        <taxon>Arthropoda</taxon>
        <taxon>Chelicerata</taxon>
        <taxon>Arachnida</taxon>
        <taxon>Araneae</taxon>
        <taxon>Araneomorphae</taxon>
        <taxon>Entelegynae</taxon>
        <taxon>Araneoidea</taxon>
        <taxon>Araneidae</taxon>
        <taxon>Araneus</taxon>
    </lineage>
</organism>
<proteinExistence type="predicted"/>
<dbReference type="OrthoDB" id="6426130at2759"/>